<dbReference type="PRINTS" id="PR00377">
    <property type="entry name" value="IMPHPHTASES"/>
</dbReference>
<dbReference type="GO" id="GO:0007165">
    <property type="term" value="P:signal transduction"/>
    <property type="evidence" value="ECO:0007669"/>
    <property type="project" value="TreeGrafter"/>
</dbReference>
<evidence type="ECO:0000256" key="3">
    <source>
        <dbReference type="ARBA" id="ARBA00022842"/>
    </source>
</evidence>
<dbReference type="GO" id="GO:0008934">
    <property type="term" value="F:inositol monophosphate 1-phosphatase activity"/>
    <property type="evidence" value="ECO:0007669"/>
    <property type="project" value="TreeGrafter"/>
</dbReference>
<sequence length="258" mass="27572">MPGADRDLLADAARAAGEIAKGFFRRDPKQWDKSGGQGPVTEADLAVDEMLKARLRDARPGYGWLSEETPDATDRLETDEVFVVDPIDGTRAFIEGNPTWSHSLAVVTGGRVTAAVVYLPMHDRLYAAAEGAGCTLNGEPVRASHRGALAGAEVLAARPVMEPHNWRDAAVPDFKPQFRSSLAYRMALVAEGRKDAMLTLRATWEWDVAAGALLVAEAGGQVSDRKGGRLAFNNRHPQVNGVVAGGAGVHADLVARLL</sequence>
<feature type="binding site" evidence="4">
    <location>
        <position position="87"/>
    </location>
    <ligand>
        <name>Mg(2+)</name>
        <dbReference type="ChEBI" id="CHEBI:18420"/>
        <label>1</label>
        <note>catalytic</note>
    </ligand>
</feature>
<proteinExistence type="inferred from homology"/>
<dbReference type="Gene3D" id="3.30.540.10">
    <property type="entry name" value="Fructose-1,6-Bisphosphatase, subunit A, domain 1"/>
    <property type="match status" value="1"/>
</dbReference>
<evidence type="ECO:0000256" key="1">
    <source>
        <dbReference type="ARBA" id="ARBA00009759"/>
    </source>
</evidence>
<keyword evidence="3 4" id="KW-0460">Magnesium</keyword>
<dbReference type="AlphaFoldDB" id="A0A845MA35"/>
<organism evidence="5 6">
    <name type="scientific">Maritimibacter harenae</name>
    <dbReference type="NCBI Taxonomy" id="2606218"/>
    <lineage>
        <taxon>Bacteria</taxon>
        <taxon>Pseudomonadati</taxon>
        <taxon>Pseudomonadota</taxon>
        <taxon>Alphaproteobacteria</taxon>
        <taxon>Rhodobacterales</taxon>
        <taxon>Roseobacteraceae</taxon>
        <taxon>Maritimibacter</taxon>
    </lineage>
</organism>
<dbReference type="GO" id="GO:0046872">
    <property type="term" value="F:metal ion binding"/>
    <property type="evidence" value="ECO:0007669"/>
    <property type="project" value="UniProtKB-KW"/>
</dbReference>
<keyword evidence="2 4" id="KW-0479">Metal-binding</keyword>
<dbReference type="GO" id="GO:0046854">
    <property type="term" value="P:phosphatidylinositol phosphate biosynthetic process"/>
    <property type="evidence" value="ECO:0007669"/>
    <property type="project" value="InterPro"/>
</dbReference>
<dbReference type="InterPro" id="IPR000760">
    <property type="entry name" value="Inositol_monophosphatase-like"/>
</dbReference>
<dbReference type="InterPro" id="IPR020550">
    <property type="entry name" value="Inositol_monophosphatase_CS"/>
</dbReference>
<evidence type="ECO:0000256" key="4">
    <source>
        <dbReference type="PIRSR" id="PIRSR600760-2"/>
    </source>
</evidence>
<dbReference type="Pfam" id="PF00459">
    <property type="entry name" value="Inositol_P"/>
    <property type="match status" value="1"/>
</dbReference>
<keyword evidence="6" id="KW-1185">Reference proteome</keyword>
<comment type="similarity">
    <text evidence="1">Belongs to the inositol monophosphatase superfamily.</text>
</comment>
<evidence type="ECO:0000313" key="6">
    <source>
        <dbReference type="Proteomes" id="UP000467322"/>
    </source>
</evidence>
<comment type="caution">
    <text evidence="5">The sequence shown here is derived from an EMBL/GenBank/DDBJ whole genome shotgun (WGS) entry which is preliminary data.</text>
</comment>
<dbReference type="CDD" id="cd01638">
    <property type="entry name" value="CysQ"/>
    <property type="match status" value="1"/>
</dbReference>
<dbReference type="Proteomes" id="UP000467322">
    <property type="component" value="Unassembled WGS sequence"/>
</dbReference>
<dbReference type="RefSeq" id="WP_161353507.1">
    <property type="nucleotide sequence ID" value="NZ_WTUX01000022.1"/>
</dbReference>
<dbReference type="GO" id="GO:0006020">
    <property type="term" value="P:inositol metabolic process"/>
    <property type="evidence" value="ECO:0007669"/>
    <property type="project" value="TreeGrafter"/>
</dbReference>
<feature type="binding site" evidence="4">
    <location>
        <position position="88"/>
    </location>
    <ligand>
        <name>Mg(2+)</name>
        <dbReference type="ChEBI" id="CHEBI:18420"/>
        <label>1</label>
        <note>catalytic</note>
    </ligand>
</feature>
<comment type="cofactor">
    <cofactor evidence="4">
        <name>Mg(2+)</name>
        <dbReference type="ChEBI" id="CHEBI:18420"/>
    </cofactor>
</comment>
<name>A0A845MA35_9RHOB</name>
<protein>
    <submittedName>
        <fullName evidence="5">3'(2'),5'-bisphosphate nucleotidase CysQ</fullName>
    </submittedName>
</protein>
<accession>A0A845MA35</accession>
<dbReference type="PANTHER" id="PTHR20854:SF4">
    <property type="entry name" value="INOSITOL-1-MONOPHOSPHATASE-RELATED"/>
    <property type="match status" value="1"/>
</dbReference>
<gene>
    <name evidence="5" type="ORF">GQE99_18930</name>
</gene>
<dbReference type="SUPFAM" id="SSF56655">
    <property type="entry name" value="Carbohydrate phosphatase"/>
    <property type="match status" value="1"/>
</dbReference>
<dbReference type="PANTHER" id="PTHR20854">
    <property type="entry name" value="INOSITOL MONOPHOSPHATASE"/>
    <property type="match status" value="1"/>
</dbReference>
<dbReference type="EMBL" id="WTUX01000022">
    <property type="protein sequence ID" value="MZR15097.1"/>
    <property type="molecule type" value="Genomic_DNA"/>
</dbReference>
<feature type="binding site" evidence="4">
    <location>
        <position position="67"/>
    </location>
    <ligand>
        <name>Mg(2+)</name>
        <dbReference type="ChEBI" id="CHEBI:18420"/>
        <label>1</label>
        <note>catalytic</note>
    </ligand>
</feature>
<evidence type="ECO:0000256" key="2">
    <source>
        <dbReference type="ARBA" id="ARBA00022723"/>
    </source>
</evidence>
<feature type="binding site" evidence="4">
    <location>
        <position position="207"/>
    </location>
    <ligand>
        <name>Mg(2+)</name>
        <dbReference type="ChEBI" id="CHEBI:18420"/>
        <label>1</label>
        <note>catalytic</note>
    </ligand>
</feature>
<evidence type="ECO:0000313" key="5">
    <source>
        <dbReference type="EMBL" id="MZR15097.1"/>
    </source>
</evidence>
<feature type="binding site" evidence="4">
    <location>
        <position position="85"/>
    </location>
    <ligand>
        <name>Mg(2+)</name>
        <dbReference type="ChEBI" id="CHEBI:18420"/>
        <label>1</label>
        <note>catalytic</note>
    </ligand>
</feature>
<reference evidence="5 6" key="1">
    <citation type="submission" date="2019-12" db="EMBL/GenBank/DDBJ databases">
        <title>Maritimibacter sp. nov. sp. isolated from sea sand.</title>
        <authorList>
            <person name="Kim J."/>
            <person name="Jeong S.E."/>
            <person name="Jung H.S."/>
            <person name="Jeon C.O."/>
        </authorList>
    </citation>
    <scope>NUCLEOTIDE SEQUENCE [LARGE SCALE GENOMIC DNA]</scope>
    <source>
        <strain evidence="5 6">DP07</strain>
    </source>
</reference>
<dbReference type="PROSITE" id="PS00630">
    <property type="entry name" value="IMP_2"/>
    <property type="match status" value="1"/>
</dbReference>
<dbReference type="Gene3D" id="3.40.190.80">
    <property type="match status" value="1"/>
</dbReference>